<proteinExistence type="predicted"/>
<gene>
    <name evidence="1" type="ORF">PIB30_012676</name>
</gene>
<comment type="caution">
    <text evidence="1">The sequence shown here is derived from an EMBL/GenBank/DDBJ whole genome shotgun (WGS) entry which is preliminary data.</text>
</comment>
<evidence type="ECO:0000313" key="1">
    <source>
        <dbReference type="EMBL" id="MED6107278.1"/>
    </source>
</evidence>
<evidence type="ECO:0000313" key="2">
    <source>
        <dbReference type="Proteomes" id="UP001341840"/>
    </source>
</evidence>
<sequence length="130" mass="13951">MGKREGVPSVDGISVISGAKCTQKPWIGTRCSEKHPIRMATESPIMRMVECSQPSIWFPSKDTSAFGNMLPVKDHSTASNSNCLGSSVLKNHMSGGQCLFEPTCAAYYTSIVYCQLGTQASSAEPAKSNQ</sequence>
<keyword evidence="2" id="KW-1185">Reference proteome</keyword>
<accession>A0ABU6Q744</accession>
<protein>
    <submittedName>
        <fullName evidence="1">Uncharacterized protein</fullName>
    </submittedName>
</protein>
<reference evidence="1 2" key="1">
    <citation type="journal article" date="2023" name="Plants (Basel)">
        <title>Bridging the Gap: Combining Genomics and Transcriptomics Approaches to Understand Stylosanthes scabra, an Orphan Legume from the Brazilian Caatinga.</title>
        <authorList>
            <person name="Ferreira-Neto J.R.C."/>
            <person name="da Silva M.D."/>
            <person name="Binneck E."/>
            <person name="de Melo N.F."/>
            <person name="da Silva R.H."/>
            <person name="de Melo A.L.T.M."/>
            <person name="Pandolfi V."/>
            <person name="Bustamante F.O."/>
            <person name="Brasileiro-Vidal A.C."/>
            <person name="Benko-Iseppon A.M."/>
        </authorList>
    </citation>
    <scope>NUCLEOTIDE SEQUENCE [LARGE SCALE GENOMIC DNA]</scope>
    <source>
        <tissue evidence="1">Leaves</tissue>
    </source>
</reference>
<name>A0ABU6Q744_9FABA</name>
<dbReference type="Proteomes" id="UP001341840">
    <property type="component" value="Unassembled WGS sequence"/>
</dbReference>
<dbReference type="EMBL" id="JASCZI010000032">
    <property type="protein sequence ID" value="MED6107278.1"/>
    <property type="molecule type" value="Genomic_DNA"/>
</dbReference>
<organism evidence="1 2">
    <name type="scientific">Stylosanthes scabra</name>
    <dbReference type="NCBI Taxonomy" id="79078"/>
    <lineage>
        <taxon>Eukaryota</taxon>
        <taxon>Viridiplantae</taxon>
        <taxon>Streptophyta</taxon>
        <taxon>Embryophyta</taxon>
        <taxon>Tracheophyta</taxon>
        <taxon>Spermatophyta</taxon>
        <taxon>Magnoliopsida</taxon>
        <taxon>eudicotyledons</taxon>
        <taxon>Gunneridae</taxon>
        <taxon>Pentapetalae</taxon>
        <taxon>rosids</taxon>
        <taxon>fabids</taxon>
        <taxon>Fabales</taxon>
        <taxon>Fabaceae</taxon>
        <taxon>Papilionoideae</taxon>
        <taxon>50 kb inversion clade</taxon>
        <taxon>dalbergioids sensu lato</taxon>
        <taxon>Dalbergieae</taxon>
        <taxon>Pterocarpus clade</taxon>
        <taxon>Stylosanthes</taxon>
    </lineage>
</organism>